<proteinExistence type="predicted"/>
<evidence type="ECO:0008006" key="2">
    <source>
        <dbReference type="Google" id="ProtNLM"/>
    </source>
</evidence>
<gene>
    <name evidence="1" type="ORF">MM415B02413_0005</name>
</gene>
<reference evidence="1" key="1">
    <citation type="submission" date="2020-03" db="EMBL/GenBank/DDBJ databases">
        <title>The deep terrestrial virosphere.</title>
        <authorList>
            <person name="Holmfeldt K."/>
            <person name="Nilsson E."/>
            <person name="Simone D."/>
            <person name="Lopez-Fernandez M."/>
            <person name="Wu X."/>
            <person name="de Brujin I."/>
            <person name="Lundin D."/>
            <person name="Andersson A."/>
            <person name="Bertilsson S."/>
            <person name="Dopson M."/>
        </authorList>
    </citation>
    <scope>NUCLEOTIDE SEQUENCE</scope>
    <source>
        <strain evidence="1">MM415B02413</strain>
    </source>
</reference>
<evidence type="ECO:0000313" key="1">
    <source>
        <dbReference type="EMBL" id="QJA90247.1"/>
    </source>
</evidence>
<name>A0A6M3L5P4_9ZZZZ</name>
<protein>
    <recommendedName>
        <fullName evidence="2">Glycosyltransferase</fullName>
    </recommendedName>
</protein>
<dbReference type="AlphaFoldDB" id="A0A6M3L5P4"/>
<sequence length="263" mass="29367">MIDYCTILFDERERDLFPLHINSLRHHMPGVFNIKVSVRPEDTGAIELCEKFGVEALLHPAYTQSPGKKLDQCGARPGFDVANRHDLLMKACTSDWVVLSHMDIVWTSDMISKIKPYMTDEYGVLGHHPGGCLAVNRKAYGECHAGFWNYSFKGDYYDDPRGAWIRLAGALQPPDPGGRSVSVATVDVGIMLEIEMQFYTYKVLRGAMHYMLEHIGGGSYHGRNGVADFSNEPMTEAGLASHKVVYDNVQAALAKFAMFKGEE</sequence>
<dbReference type="EMBL" id="MT142900">
    <property type="protein sequence ID" value="QJA90247.1"/>
    <property type="molecule type" value="Genomic_DNA"/>
</dbReference>
<organism evidence="1">
    <name type="scientific">viral metagenome</name>
    <dbReference type="NCBI Taxonomy" id="1070528"/>
    <lineage>
        <taxon>unclassified sequences</taxon>
        <taxon>metagenomes</taxon>
        <taxon>organismal metagenomes</taxon>
    </lineage>
</organism>
<accession>A0A6M3L5P4</accession>